<dbReference type="PANTHER" id="PTHR43479">
    <property type="entry name" value="ACREF/ENVCD OPERON REPRESSOR-RELATED"/>
    <property type="match status" value="1"/>
</dbReference>
<dbReference type="SUPFAM" id="SSF46689">
    <property type="entry name" value="Homeodomain-like"/>
    <property type="match status" value="1"/>
</dbReference>
<dbReference type="PROSITE" id="PS50977">
    <property type="entry name" value="HTH_TETR_2"/>
    <property type="match status" value="1"/>
</dbReference>
<keyword evidence="1 2" id="KW-0238">DNA-binding</keyword>
<dbReference type="EMBL" id="JACRSR010000001">
    <property type="protein sequence ID" value="MBC8531146.1"/>
    <property type="molecule type" value="Genomic_DNA"/>
</dbReference>
<dbReference type="Pfam" id="PF00440">
    <property type="entry name" value="TetR_N"/>
    <property type="match status" value="1"/>
</dbReference>
<dbReference type="InterPro" id="IPR050624">
    <property type="entry name" value="HTH-type_Tx_Regulator"/>
</dbReference>
<feature type="domain" description="HTH tetR-type" evidence="3">
    <location>
        <begin position="8"/>
        <end position="68"/>
    </location>
</feature>
<protein>
    <submittedName>
        <fullName evidence="4">TetR/AcrR family transcriptional regulator</fullName>
    </submittedName>
</protein>
<reference evidence="4" key="1">
    <citation type="submission" date="2020-08" db="EMBL/GenBank/DDBJ databases">
        <title>Genome public.</title>
        <authorList>
            <person name="Liu C."/>
            <person name="Sun Q."/>
        </authorList>
    </citation>
    <scope>NUCLEOTIDE SEQUENCE</scope>
    <source>
        <strain evidence="4">NSJ-53</strain>
    </source>
</reference>
<evidence type="ECO:0000259" key="3">
    <source>
        <dbReference type="PROSITE" id="PS50977"/>
    </source>
</evidence>
<comment type="caution">
    <text evidence="4">The sequence shown here is derived from an EMBL/GenBank/DDBJ whole genome shotgun (WGS) entry which is preliminary data.</text>
</comment>
<dbReference type="GO" id="GO:0003677">
    <property type="term" value="F:DNA binding"/>
    <property type="evidence" value="ECO:0007669"/>
    <property type="project" value="UniProtKB-UniRule"/>
</dbReference>
<gene>
    <name evidence="4" type="ORF">H8696_04705</name>
</gene>
<dbReference type="AlphaFoldDB" id="A0A926D4L1"/>
<organism evidence="4 5">
    <name type="scientific">Gehongia tenuis</name>
    <dbReference type="NCBI Taxonomy" id="2763655"/>
    <lineage>
        <taxon>Bacteria</taxon>
        <taxon>Bacillati</taxon>
        <taxon>Bacillota</taxon>
        <taxon>Clostridia</taxon>
        <taxon>Christensenellales</taxon>
        <taxon>Christensenellaceae</taxon>
        <taxon>Gehongia</taxon>
    </lineage>
</organism>
<sequence length="184" mass="21436">MRTVKDPEERRAEIVEAARELFQQKGIAGTRINDITEKVGVALGLFYYYFKSKEDIVQTVFEELLEHLDAVADAVAGDEDLDFYRKIVCMMDLYMDNAWQLQALEDGEQRQFYQKAEDHLLRYCLDVMKQGVEQKIVRIAYSEEMAMVLFYGIKEFSREKPLEREELLTLVEQGLNLACGSLRD</sequence>
<dbReference type="InterPro" id="IPR009057">
    <property type="entry name" value="Homeodomain-like_sf"/>
</dbReference>
<name>A0A926D4L1_9FIRM</name>
<dbReference type="PANTHER" id="PTHR43479:SF11">
    <property type="entry name" value="ACREF_ENVCD OPERON REPRESSOR-RELATED"/>
    <property type="match status" value="1"/>
</dbReference>
<evidence type="ECO:0000256" key="1">
    <source>
        <dbReference type="ARBA" id="ARBA00023125"/>
    </source>
</evidence>
<evidence type="ECO:0000313" key="4">
    <source>
        <dbReference type="EMBL" id="MBC8531146.1"/>
    </source>
</evidence>
<proteinExistence type="predicted"/>
<dbReference type="Gene3D" id="1.10.357.10">
    <property type="entry name" value="Tetracycline Repressor, domain 2"/>
    <property type="match status" value="1"/>
</dbReference>
<dbReference type="Proteomes" id="UP000623172">
    <property type="component" value="Unassembled WGS sequence"/>
</dbReference>
<feature type="DNA-binding region" description="H-T-H motif" evidence="2">
    <location>
        <begin position="31"/>
        <end position="50"/>
    </location>
</feature>
<dbReference type="InterPro" id="IPR001647">
    <property type="entry name" value="HTH_TetR"/>
</dbReference>
<evidence type="ECO:0000256" key="2">
    <source>
        <dbReference type="PROSITE-ProRule" id="PRU00335"/>
    </source>
</evidence>
<accession>A0A926D4L1</accession>
<evidence type="ECO:0000313" key="5">
    <source>
        <dbReference type="Proteomes" id="UP000623172"/>
    </source>
</evidence>
<dbReference type="PRINTS" id="PR00455">
    <property type="entry name" value="HTHTETR"/>
</dbReference>
<dbReference type="RefSeq" id="WP_249315230.1">
    <property type="nucleotide sequence ID" value="NZ_JACRSR010000001.1"/>
</dbReference>
<keyword evidence="5" id="KW-1185">Reference proteome</keyword>